<accession>A0AAV2N0P0</accession>
<comment type="caution">
    <text evidence="1">The sequence shown here is derived from an EMBL/GenBank/DDBJ whole genome shotgun (WGS) entry which is preliminary data.</text>
</comment>
<proteinExistence type="predicted"/>
<sequence length="147" mass="15670">MGTVLVYLIGPRNLPRAGYDSSGFLECSGSCFGWYSGLDCVDLFVVGDLDDLDDLDVLGDLEVLVEFSRELVRSVSLSSSTSTVLSTDPVLGFIPSCLVFCSRERFSAVALLTAVAAITKGIWCSKRGAVTTYIIGGGPKKDRLSVT</sequence>
<protein>
    <submittedName>
        <fullName evidence="1">Uncharacterized protein</fullName>
    </submittedName>
</protein>
<dbReference type="AlphaFoldDB" id="A0AAV2N0P0"/>
<keyword evidence="2" id="KW-1185">Reference proteome</keyword>
<gene>
    <name evidence="1" type="ORF">LPLAT_LOCUS14731</name>
</gene>
<reference evidence="1" key="1">
    <citation type="submission" date="2024-04" db="EMBL/GenBank/DDBJ databases">
        <authorList>
            <consortium name="Molecular Ecology Group"/>
        </authorList>
    </citation>
    <scope>NUCLEOTIDE SEQUENCE</scope>
</reference>
<organism evidence="1 2">
    <name type="scientific">Lasius platythorax</name>
    <dbReference type="NCBI Taxonomy" id="488582"/>
    <lineage>
        <taxon>Eukaryota</taxon>
        <taxon>Metazoa</taxon>
        <taxon>Ecdysozoa</taxon>
        <taxon>Arthropoda</taxon>
        <taxon>Hexapoda</taxon>
        <taxon>Insecta</taxon>
        <taxon>Pterygota</taxon>
        <taxon>Neoptera</taxon>
        <taxon>Endopterygota</taxon>
        <taxon>Hymenoptera</taxon>
        <taxon>Apocrita</taxon>
        <taxon>Aculeata</taxon>
        <taxon>Formicoidea</taxon>
        <taxon>Formicidae</taxon>
        <taxon>Formicinae</taxon>
        <taxon>Lasius</taxon>
        <taxon>Lasius</taxon>
    </lineage>
</organism>
<dbReference type="EMBL" id="CAXIPU020001304">
    <property type="protein sequence ID" value="CAL1672982.1"/>
    <property type="molecule type" value="Genomic_DNA"/>
</dbReference>
<evidence type="ECO:0000313" key="1">
    <source>
        <dbReference type="EMBL" id="CAL1672982.1"/>
    </source>
</evidence>
<dbReference type="Proteomes" id="UP001497644">
    <property type="component" value="Unassembled WGS sequence"/>
</dbReference>
<evidence type="ECO:0000313" key="2">
    <source>
        <dbReference type="Proteomes" id="UP001497644"/>
    </source>
</evidence>
<name>A0AAV2N0P0_9HYME</name>